<feature type="region of interest" description="Disordered" evidence="4">
    <location>
        <begin position="1536"/>
        <end position="1557"/>
    </location>
</feature>
<accession>A0A836C6H3</accession>
<feature type="compositionally biased region" description="Gly residues" evidence="4">
    <location>
        <begin position="1435"/>
        <end position="1444"/>
    </location>
</feature>
<dbReference type="PANTHER" id="PTHR12064">
    <property type="entry name" value="METAL TRANSPORTER CNNM"/>
    <property type="match status" value="1"/>
</dbReference>
<dbReference type="EMBL" id="JAEHOE010000002">
    <property type="protein sequence ID" value="KAG2501133.1"/>
    <property type="molecule type" value="Genomic_DNA"/>
</dbReference>
<feature type="domain" description="HTH HARE-type" evidence="7">
    <location>
        <begin position="1"/>
        <end position="57"/>
    </location>
</feature>
<feature type="compositionally biased region" description="Gly residues" evidence="4">
    <location>
        <begin position="299"/>
        <end position="309"/>
    </location>
</feature>
<dbReference type="Pfam" id="PF01595">
    <property type="entry name" value="CNNM"/>
    <property type="match status" value="1"/>
</dbReference>
<dbReference type="GO" id="GO:0005737">
    <property type="term" value="C:cytoplasm"/>
    <property type="evidence" value="ECO:0007669"/>
    <property type="project" value="TreeGrafter"/>
</dbReference>
<dbReference type="Proteomes" id="UP000612055">
    <property type="component" value="Unassembled WGS sequence"/>
</dbReference>
<feature type="compositionally biased region" description="Basic residues" evidence="4">
    <location>
        <begin position="1145"/>
        <end position="1156"/>
    </location>
</feature>
<organism evidence="8 9">
    <name type="scientific">Edaphochlamys debaryana</name>
    <dbReference type="NCBI Taxonomy" id="47281"/>
    <lineage>
        <taxon>Eukaryota</taxon>
        <taxon>Viridiplantae</taxon>
        <taxon>Chlorophyta</taxon>
        <taxon>core chlorophytes</taxon>
        <taxon>Chlorophyceae</taxon>
        <taxon>CS clade</taxon>
        <taxon>Chlamydomonadales</taxon>
        <taxon>Chlamydomonadales incertae sedis</taxon>
        <taxon>Edaphochlamys</taxon>
    </lineage>
</organism>
<gene>
    <name evidence="8" type="ORF">HYH03_000951</name>
</gene>
<proteinExistence type="predicted"/>
<evidence type="ECO:0008006" key="10">
    <source>
        <dbReference type="Google" id="ProtNLM"/>
    </source>
</evidence>
<dbReference type="GO" id="GO:0010960">
    <property type="term" value="P:magnesium ion homeostasis"/>
    <property type="evidence" value="ECO:0007669"/>
    <property type="project" value="InterPro"/>
</dbReference>
<feature type="compositionally biased region" description="Acidic residues" evidence="4">
    <location>
        <begin position="128"/>
        <end position="145"/>
    </location>
</feature>
<keyword evidence="3 5" id="KW-1133">Transmembrane helix</keyword>
<dbReference type="InterPro" id="IPR045095">
    <property type="entry name" value="ACDP"/>
</dbReference>
<evidence type="ECO:0000256" key="3">
    <source>
        <dbReference type="PROSITE-ProRule" id="PRU01193"/>
    </source>
</evidence>
<reference evidence="8" key="1">
    <citation type="journal article" date="2020" name="bioRxiv">
        <title>Comparative genomics of Chlamydomonas.</title>
        <authorList>
            <person name="Craig R.J."/>
            <person name="Hasan A.R."/>
            <person name="Ness R.W."/>
            <person name="Keightley P.D."/>
        </authorList>
    </citation>
    <scope>NUCLEOTIDE SEQUENCE</scope>
    <source>
        <strain evidence="8">CCAP 11/70</strain>
    </source>
</reference>
<feature type="transmembrane region" description="Helical" evidence="5">
    <location>
        <begin position="891"/>
        <end position="911"/>
    </location>
</feature>
<protein>
    <recommendedName>
        <fullName evidence="10">CNNM transmembrane domain-containing protein</fullName>
    </recommendedName>
</protein>
<keyword evidence="9" id="KW-1185">Reference proteome</keyword>
<evidence type="ECO:0000256" key="4">
    <source>
        <dbReference type="SAM" id="MobiDB-lite"/>
    </source>
</evidence>
<feature type="domain" description="CNNM transmembrane" evidence="6">
    <location>
        <begin position="772"/>
        <end position="956"/>
    </location>
</feature>
<evidence type="ECO:0000313" key="8">
    <source>
        <dbReference type="EMBL" id="KAG2501133.1"/>
    </source>
</evidence>
<dbReference type="PROSITE" id="PS51913">
    <property type="entry name" value="HTH_HARE"/>
    <property type="match status" value="1"/>
</dbReference>
<dbReference type="GO" id="GO:0030026">
    <property type="term" value="P:intracellular manganese ion homeostasis"/>
    <property type="evidence" value="ECO:0007669"/>
    <property type="project" value="TreeGrafter"/>
</dbReference>
<feature type="compositionally biased region" description="Low complexity" evidence="4">
    <location>
        <begin position="1157"/>
        <end position="1166"/>
    </location>
</feature>
<feature type="transmembrane region" description="Helical" evidence="5">
    <location>
        <begin position="861"/>
        <end position="879"/>
    </location>
</feature>
<sequence length="1670" mass="167297">MTTGDITRLAVEMGLLKCQGKTPEATMASALYTDVKRKLQKSLFTRPQEGLFGLREWLDEGYYPEGWVGPPDGLGLAPFKRRSSAATPHSGGSGGGTAGKGAKPGVRTGPGRSSKSRAARSWRNAASDVEDDDDVPLDDDDDDDLPLTATGSGPGGFGRATPTGADEEDEAMEDVEEGEGGEEEGGELEAEEGGSGGVSEGAEAAGAGLLEGGVEGRRAGLSGGDELMAEAGAGPEAMSTPASASKDGGTPSARGQVSSVSPTGAVAPTRPRSARGRSGGGAAAAAAVAAAAAAVTPSGAGGMGDGVGPGPGPTRDECLSPLHMLGEAAASESQGGDLGMDSTTPSGPPSKRKRPTNITVPDRLGGLGTEAITPKSPYEDSLAALHEIATSPATFELTSVREQRQQQQQLLADREASSGGAGPRGSAGGGMDGSGGGGKGARSRPRLHVDVPGGGSELGLGGGSQRDGTPGTLIMQQGETTPAILLQASPVTGADGSQSMFVVKSDVLVTLPPALASPRMHNSGGMDTPALLHVQLQGGTPREMFHMQTLGSPGPGGPGLTPLRGQGGGGLARGGLLKTEQGPPTARGPERPRRVSFSGQVNIIPAPSPGGSLPTQAPLAPPGAIPSAPGQGWPPRLNTAQVEKQLAEIARMQAVVEKLESRLGNTHAQVGKAWLAVARMHQYAAEAERGLGLACGGSLAKAAEALRRAAAVTRAVAESCGSSMGAAAEEAFTYLTTRLNQAGQAEQAAGPGAEGSGEAGRGAGTGQGQAGRQGQAEGLVAAGVALIAMSGLVAGLTLGLLSLDKVELEVIKRSGSSTKRKWAARVEPVLRDPHWLLVSLVLINAACNTSLPIFFDKLVSPAVAIALATTAVLIFGEILPQAVCSRHGLVIGGALSFVVKIILVVTAPIAWPIARLLDWMLGRDGGLSGFGRRQLKTLVTLHARHEGLGGKLTEDEVQIIRGVLDLAGKDGAAAMTPLDRVFALPETAVLDRRCLAAVLRTGLSRVPVWRVGLGGHPEFIGVLLTREVLQKVDPSRGVRAGAAPIRMLPHLSAHTSLFELLKFFSTGKSHIAVLTVPQHEVADFLRRVAGPGSTSSTRGSSSSDSDDDSDSSSSSSSGSSGSSSSSRSSSSSSRSSRSSGDGSGRRGRRAGSRRRSGSAALSTAGSEQAPTVGSKTRKRWRTAEARIRAVLRLVKVGSRRRRRQQPTRDAPDGSGTVSPGILDSASLQIHKVHMDLQHRTSQPGTATAAAAAAAGTATAADVDTGLWAALGASQRAAAAAGEGASGSGGIGGGGGGMTAQLQLAEMGALAAEQLSRTAAAALSPASPPLAAPLLEPEPPLAWATSAAADVADAVGPAAAAAEIVKQPSADTGEASSGGPRRRGHAHLHDPGRHRNHGHGHGHRRGGSGGGPLQRSDSAGALTTPPPPAAAAATDEGGGVGGGEGVRTKAGVPRLHGHGHTHTHTPRSERPAAQLRSLRSYGQALTAGGGGGGNHLLTNGHSASAAAIVGISLAELAGPPPPAAAFSPASPTMAAAVAGPAGQASPPPAAQRPRPVSASAGWAALAGNLQGSGRMATVPLPTPGSAAGTASPSGPGAAWPGPGQARTGPHVTWLDSAVQATEVLVPVGIITLEDVIEELMQFEIMDETDQEAAAAALAAAAAPGPGGATAV</sequence>
<dbReference type="InterPro" id="IPR046342">
    <property type="entry name" value="CBS_dom_sf"/>
</dbReference>
<feature type="compositionally biased region" description="Polar residues" evidence="4">
    <location>
        <begin position="253"/>
        <end position="262"/>
    </location>
</feature>
<dbReference type="InterPro" id="IPR007759">
    <property type="entry name" value="Asxl_HARE-HTH"/>
</dbReference>
<evidence type="ECO:0000256" key="5">
    <source>
        <dbReference type="SAM" id="Phobius"/>
    </source>
</evidence>
<dbReference type="Gene3D" id="3.10.580.10">
    <property type="entry name" value="CBS-domain"/>
    <property type="match status" value="1"/>
</dbReference>
<name>A0A836C6H3_9CHLO</name>
<dbReference type="PROSITE" id="PS51846">
    <property type="entry name" value="CNNM"/>
    <property type="match status" value="1"/>
</dbReference>
<keyword evidence="1" id="KW-0677">Repeat</keyword>
<feature type="region of interest" description="Disordered" evidence="4">
    <location>
        <begin position="396"/>
        <end position="474"/>
    </location>
</feature>
<dbReference type="PANTHER" id="PTHR12064:SF97">
    <property type="entry name" value="METAL TRANSPORTER CNNM-5"/>
    <property type="match status" value="1"/>
</dbReference>
<evidence type="ECO:0000256" key="2">
    <source>
        <dbReference type="ARBA" id="ARBA00023163"/>
    </source>
</evidence>
<evidence type="ECO:0000256" key="1">
    <source>
        <dbReference type="ARBA" id="ARBA00022737"/>
    </source>
</evidence>
<feature type="region of interest" description="Disordered" evidence="4">
    <location>
        <begin position="78"/>
        <end position="374"/>
    </location>
</feature>
<keyword evidence="2" id="KW-0804">Transcription</keyword>
<feature type="region of interest" description="Disordered" evidence="4">
    <location>
        <begin position="1087"/>
        <end position="1180"/>
    </location>
</feature>
<feature type="compositionally biased region" description="Gly residues" evidence="4">
    <location>
        <begin position="419"/>
        <end position="440"/>
    </location>
</feature>
<feature type="compositionally biased region" description="Low complexity" evidence="4">
    <location>
        <begin position="1111"/>
        <end position="1140"/>
    </location>
</feature>
<feature type="region of interest" description="Disordered" evidence="4">
    <location>
        <begin position="1362"/>
        <end position="1473"/>
    </location>
</feature>
<feature type="compositionally biased region" description="Low complexity" evidence="4">
    <location>
        <begin position="1582"/>
        <end position="1604"/>
    </location>
</feature>
<feature type="region of interest" description="Disordered" evidence="4">
    <location>
        <begin position="1196"/>
        <end position="1221"/>
    </location>
</feature>
<feature type="compositionally biased region" description="Basic residues" evidence="4">
    <location>
        <begin position="1454"/>
        <end position="1464"/>
    </location>
</feature>
<feature type="compositionally biased region" description="Low complexity" evidence="4">
    <location>
        <begin position="283"/>
        <end position="298"/>
    </location>
</feature>
<feature type="compositionally biased region" description="Acidic residues" evidence="4">
    <location>
        <begin position="165"/>
        <end position="192"/>
    </location>
</feature>
<feature type="transmembrane region" description="Helical" evidence="5">
    <location>
        <begin position="779"/>
        <end position="803"/>
    </location>
</feature>
<dbReference type="InterPro" id="IPR002550">
    <property type="entry name" value="CNNM"/>
</dbReference>
<dbReference type="Pfam" id="PF05066">
    <property type="entry name" value="HARE-HTH"/>
    <property type="match status" value="1"/>
</dbReference>
<feature type="region of interest" description="Disordered" evidence="4">
    <location>
        <begin position="743"/>
        <end position="771"/>
    </location>
</feature>
<evidence type="ECO:0000259" key="7">
    <source>
        <dbReference type="PROSITE" id="PS51913"/>
    </source>
</evidence>
<dbReference type="OrthoDB" id="5353557at2759"/>
<feature type="compositionally biased region" description="Gly residues" evidence="4">
    <location>
        <begin position="752"/>
        <end position="771"/>
    </location>
</feature>
<feature type="compositionally biased region" description="Basic residues" evidence="4">
    <location>
        <begin position="1393"/>
        <end position="1405"/>
    </location>
</feature>
<evidence type="ECO:0000259" key="6">
    <source>
        <dbReference type="PROSITE" id="PS51846"/>
    </source>
</evidence>
<keyword evidence="3 5" id="KW-0472">Membrane</keyword>
<feature type="compositionally biased region" description="Gly residues" evidence="4">
    <location>
        <begin position="452"/>
        <end position="465"/>
    </location>
</feature>
<feature type="compositionally biased region" description="Low complexity" evidence="4">
    <location>
        <begin position="1092"/>
        <end position="1103"/>
    </location>
</feature>
<feature type="region of interest" description="Disordered" evidence="4">
    <location>
        <begin position="1572"/>
        <end position="1607"/>
    </location>
</feature>
<feature type="transmembrane region" description="Helical" evidence="5">
    <location>
        <begin position="835"/>
        <end position="855"/>
    </location>
</feature>
<evidence type="ECO:0000313" key="9">
    <source>
        <dbReference type="Proteomes" id="UP000612055"/>
    </source>
</evidence>
<keyword evidence="3 5" id="KW-0812">Transmembrane</keyword>
<feature type="region of interest" description="Disordered" evidence="4">
    <location>
        <begin position="575"/>
        <end position="633"/>
    </location>
</feature>
<dbReference type="GO" id="GO:0006355">
    <property type="term" value="P:regulation of DNA-templated transcription"/>
    <property type="evidence" value="ECO:0007669"/>
    <property type="project" value="InterPro"/>
</dbReference>
<dbReference type="GO" id="GO:0016020">
    <property type="term" value="C:membrane"/>
    <property type="evidence" value="ECO:0007669"/>
    <property type="project" value="UniProtKB-UniRule"/>
</dbReference>
<comment type="caution">
    <text evidence="8">The sequence shown here is derived from an EMBL/GenBank/DDBJ whole genome shotgun (WGS) entry which is preliminary data.</text>
</comment>